<evidence type="ECO:0000313" key="2">
    <source>
        <dbReference type="Proteomes" id="UP000059188"/>
    </source>
</evidence>
<keyword evidence="2" id="KW-1185">Reference proteome</keyword>
<accession>A0A0B7FU88</accession>
<dbReference type="Gene3D" id="1.20.1280.50">
    <property type="match status" value="1"/>
</dbReference>
<name>A0A0B7FU88_THACB</name>
<dbReference type="EMBL" id="LN679152">
    <property type="protein sequence ID" value="CEL61270.1"/>
    <property type="molecule type" value="Genomic_DNA"/>
</dbReference>
<organism evidence="1 2">
    <name type="scientific">Thanatephorus cucumeris (strain AG1-IB / isolate 7/3/14)</name>
    <name type="common">Lettuce bottom rot fungus</name>
    <name type="synonym">Rhizoctonia solani</name>
    <dbReference type="NCBI Taxonomy" id="1108050"/>
    <lineage>
        <taxon>Eukaryota</taxon>
        <taxon>Fungi</taxon>
        <taxon>Dikarya</taxon>
        <taxon>Basidiomycota</taxon>
        <taxon>Agaricomycotina</taxon>
        <taxon>Agaricomycetes</taxon>
        <taxon>Cantharellales</taxon>
        <taxon>Ceratobasidiaceae</taxon>
        <taxon>Rhizoctonia</taxon>
        <taxon>Rhizoctonia solani AG-1</taxon>
    </lineage>
</organism>
<reference evidence="1 2" key="1">
    <citation type="submission" date="2014-11" db="EMBL/GenBank/DDBJ databases">
        <authorList>
            <person name="Wibberg Daniel"/>
        </authorList>
    </citation>
    <scope>NUCLEOTIDE SEQUENCE [LARGE SCALE GENOMIC DNA]</scope>
    <source>
        <strain evidence="1">Rhizoctonia solani AG1-IB 7/3/14</strain>
    </source>
</reference>
<gene>
    <name evidence="1" type="ORF">RSOLAG1IB_09892</name>
</gene>
<dbReference type="STRING" id="1108050.A0A0B7FU88"/>
<dbReference type="AlphaFoldDB" id="A0A0B7FU88"/>
<dbReference type="Proteomes" id="UP000059188">
    <property type="component" value="Unassembled WGS sequence"/>
</dbReference>
<protein>
    <submittedName>
        <fullName evidence="1">Uncharacterized protein</fullName>
    </submittedName>
</protein>
<sequence>MERVIGELATTSSLLREALDRYHTACSAIRRTCVANGLAEQLPPELPIRVSEEIEQLAAYELILHDAKSAINFARNSGSFTSINVLPREIISYIFSLVVADEHCGLKQKRTSGRACTHTVLSKYPDILTHVCSYWRQIALGSHALWTHIDLSFDNSISAQLVSRADTYASRAGQASLHLHIHSEPPMQNYPLGGNPLTPRLIESLAPQTGELVLRLEKDHDTMGVILEAFLRNCTPGVFTRFSLKTFLTETRSCNFIRTKGNLDPEGSLHEEDLILDLPEQRLDDVMVHVTALHTFDLLLPWSSKAYHNLTDLRLNCNTLPHGGEISESDFVRILRSSPLLQRLELGLTMIKALPVTTQIDPVILDYIRVLKLDMRESPSSNQFRLGCLLRWISPGSRPLRVEINEKCMDWDIGGAKALLGDKLFSCFFSRSNVVWVTVNSLWTVAEAVNLIEVVPSIQALTLENFHFRPPFELDSEAYFIPQSCRSLDTLYLLRSIVIVTDLIDLIRAYKIQRILL</sequence>
<proteinExistence type="predicted"/>
<dbReference type="OrthoDB" id="3266451at2759"/>
<evidence type="ECO:0000313" key="1">
    <source>
        <dbReference type="EMBL" id="CEL61270.1"/>
    </source>
</evidence>